<dbReference type="GO" id="GO:0016787">
    <property type="term" value="F:hydrolase activity"/>
    <property type="evidence" value="ECO:0007669"/>
    <property type="project" value="UniProtKB-KW"/>
</dbReference>
<protein>
    <submittedName>
        <fullName evidence="2">Alpha/beta hydrolase</fullName>
    </submittedName>
</protein>
<keyword evidence="2" id="KW-0378">Hydrolase</keyword>
<dbReference type="InterPro" id="IPR000073">
    <property type="entry name" value="AB_hydrolase_1"/>
</dbReference>
<dbReference type="PANTHER" id="PTHR43798">
    <property type="entry name" value="MONOACYLGLYCEROL LIPASE"/>
    <property type="match status" value="1"/>
</dbReference>
<comment type="caution">
    <text evidence="2">The sequence shown here is derived from an EMBL/GenBank/DDBJ whole genome shotgun (WGS) entry which is preliminary data.</text>
</comment>
<keyword evidence="3" id="KW-1185">Reference proteome</keyword>
<dbReference type="OrthoDB" id="7185741at2"/>
<organism evidence="2 3">
    <name type="scientific">Actinomadura craniellae</name>
    <dbReference type="NCBI Taxonomy" id="2231787"/>
    <lineage>
        <taxon>Bacteria</taxon>
        <taxon>Bacillati</taxon>
        <taxon>Actinomycetota</taxon>
        <taxon>Actinomycetes</taxon>
        <taxon>Streptosporangiales</taxon>
        <taxon>Thermomonosporaceae</taxon>
        <taxon>Actinomadura</taxon>
    </lineage>
</organism>
<evidence type="ECO:0000313" key="3">
    <source>
        <dbReference type="Proteomes" id="UP000251891"/>
    </source>
</evidence>
<dbReference type="Pfam" id="PF12697">
    <property type="entry name" value="Abhydrolase_6"/>
    <property type="match status" value="1"/>
</dbReference>
<dbReference type="Gene3D" id="3.40.50.1820">
    <property type="entry name" value="alpha/beta hydrolase"/>
    <property type="match status" value="1"/>
</dbReference>
<dbReference type="AlphaFoldDB" id="A0A365HBA0"/>
<dbReference type="InterPro" id="IPR029058">
    <property type="entry name" value="AB_hydrolase_fold"/>
</dbReference>
<name>A0A365HBA0_9ACTN</name>
<dbReference type="PRINTS" id="PR00111">
    <property type="entry name" value="ABHYDROLASE"/>
</dbReference>
<dbReference type="SUPFAM" id="SSF53474">
    <property type="entry name" value="alpha/beta-Hydrolases"/>
    <property type="match status" value="1"/>
</dbReference>
<evidence type="ECO:0000259" key="1">
    <source>
        <dbReference type="Pfam" id="PF12697"/>
    </source>
</evidence>
<dbReference type="RefSeq" id="WP_111864007.1">
    <property type="nucleotide sequence ID" value="NZ_QLYX01000003.1"/>
</dbReference>
<feature type="domain" description="AB hydrolase-1" evidence="1">
    <location>
        <begin position="28"/>
        <end position="276"/>
    </location>
</feature>
<sequence length="285" mass="30882">MNTEVAGERVHVVETGRSDRPALLLSTGLGGAWFDWRPTVDLLGDDYRVVAFDRPGLGLSPAGRRAPSLRREVRLLAGLLRRMGGTRPPVLVAHSVAGFHAEALARVHPELVGGLVLVDPSYAPAPWSAMRVAAAVAPLTRLAGEALDATRAARVVGPWLRRQILRRVSRRGECAPAEVVRAVYGRGTVLGTVLAENTAYREMAADLVALRHRRPFPPIPLEVLTALGDLGDPDRARTWDEGHGVLAAMSPYGRQVRLPDALHMVQLDRPEEVAAAVSRAFRDAR</sequence>
<evidence type="ECO:0000313" key="2">
    <source>
        <dbReference type="EMBL" id="RAY15543.1"/>
    </source>
</evidence>
<accession>A0A365HBA0</accession>
<dbReference type="EMBL" id="QLYX01000003">
    <property type="protein sequence ID" value="RAY15543.1"/>
    <property type="molecule type" value="Genomic_DNA"/>
</dbReference>
<proteinExistence type="predicted"/>
<dbReference type="InterPro" id="IPR050266">
    <property type="entry name" value="AB_hydrolase_sf"/>
</dbReference>
<dbReference type="Proteomes" id="UP000251891">
    <property type="component" value="Unassembled WGS sequence"/>
</dbReference>
<reference evidence="2 3" key="1">
    <citation type="submission" date="2018-06" db="EMBL/GenBank/DDBJ databases">
        <title>Actinomadura craniellae sp. nov. isolated from marine sponge Craniella sp.</title>
        <authorList>
            <person name="Li L."/>
            <person name="Xu Q.H."/>
            <person name="Lin H.W."/>
            <person name="Lu Y.H."/>
        </authorList>
    </citation>
    <scope>NUCLEOTIDE SEQUENCE [LARGE SCALE GENOMIC DNA]</scope>
    <source>
        <strain evidence="2 3">LHW63021</strain>
    </source>
</reference>
<gene>
    <name evidence="2" type="ORF">DPM19_07025</name>
</gene>